<keyword evidence="1" id="KW-0812">Transmembrane</keyword>
<feature type="transmembrane region" description="Helical" evidence="1">
    <location>
        <begin position="7"/>
        <end position="28"/>
    </location>
</feature>
<name>A0A369A295_9FLAO</name>
<reference evidence="2 3" key="1">
    <citation type="submission" date="2018-07" db="EMBL/GenBank/DDBJ databases">
        <title>Genomic Encyclopedia of Type Strains, Phase IV (KMG-IV): sequencing the most valuable type-strain genomes for metagenomic binning, comparative biology and taxonomic classification.</title>
        <authorList>
            <person name="Goeker M."/>
        </authorList>
    </citation>
    <scope>NUCLEOTIDE SEQUENCE [LARGE SCALE GENOMIC DNA]</scope>
    <source>
        <strain evidence="2 3">DSM 21410</strain>
    </source>
</reference>
<accession>A0A369A295</accession>
<dbReference type="RefSeq" id="WP_037358731.1">
    <property type="nucleotide sequence ID" value="NZ_BHZF01000003.1"/>
</dbReference>
<proteinExistence type="predicted"/>
<evidence type="ECO:0000256" key="1">
    <source>
        <dbReference type="SAM" id="Phobius"/>
    </source>
</evidence>
<dbReference type="EMBL" id="QPJS01000003">
    <property type="protein sequence ID" value="RCX03329.1"/>
    <property type="molecule type" value="Genomic_DNA"/>
</dbReference>
<sequence length="71" mass="7617">MKKIKPVYLKTIGAVAGLAGGMLYYYQVGCINGCAIWSNIYTASGYGLLLGYLAVSMFVADKKEVKSDDPS</sequence>
<keyword evidence="1" id="KW-1133">Transmembrane helix</keyword>
<evidence type="ECO:0000313" key="2">
    <source>
        <dbReference type="EMBL" id="RCX03329.1"/>
    </source>
</evidence>
<organism evidence="2 3">
    <name type="scientific">Schleiferia thermophila</name>
    <dbReference type="NCBI Taxonomy" id="884107"/>
    <lineage>
        <taxon>Bacteria</taxon>
        <taxon>Pseudomonadati</taxon>
        <taxon>Bacteroidota</taxon>
        <taxon>Flavobacteriia</taxon>
        <taxon>Flavobacteriales</taxon>
        <taxon>Schleiferiaceae</taxon>
        <taxon>Schleiferia</taxon>
    </lineage>
</organism>
<keyword evidence="1" id="KW-0472">Membrane</keyword>
<comment type="caution">
    <text evidence="2">The sequence shown here is derived from an EMBL/GenBank/DDBJ whole genome shotgun (WGS) entry which is preliminary data.</text>
</comment>
<dbReference type="AlphaFoldDB" id="A0A369A295"/>
<dbReference type="Proteomes" id="UP000253517">
    <property type="component" value="Unassembled WGS sequence"/>
</dbReference>
<protein>
    <submittedName>
        <fullName evidence="2">Uncharacterized protein</fullName>
    </submittedName>
</protein>
<gene>
    <name evidence="2" type="ORF">DES35_103214</name>
</gene>
<evidence type="ECO:0000313" key="3">
    <source>
        <dbReference type="Proteomes" id="UP000253517"/>
    </source>
</evidence>
<feature type="transmembrane region" description="Helical" evidence="1">
    <location>
        <begin position="40"/>
        <end position="60"/>
    </location>
</feature>
<keyword evidence="3" id="KW-1185">Reference proteome</keyword>